<gene>
    <name evidence="2" type="ORF">R1sor_014026</name>
</gene>
<organism evidence="2 3">
    <name type="scientific">Riccia sorocarpa</name>
    <dbReference type="NCBI Taxonomy" id="122646"/>
    <lineage>
        <taxon>Eukaryota</taxon>
        <taxon>Viridiplantae</taxon>
        <taxon>Streptophyta</taxon>
        <taxon>Embryophyta</taxon>
        <taxon>Marchantiophyta</taxon>
        <taxon>Marchantiopsida</taxon>
        <taxon>Marchantiidae</taxon>
        <taxon>Marchantiales</taxon>
        <taxon>Ricciaceae</taxon>
        <taxon>Riccia</taxon>
    </lineage>
</organism>
<accession>A0ABD3HB85</accession>
<dbReference type="AlphaFoldDB" id="A0ABD3HB85"/>
<sequence length="143" mass="15204">MVSMGVIGFKDGDTMASLRSKLETIGIFSVFQFWDGRVSSAIHPKLESIILVEELEGRVIVFETAEFPSTSQRDSSASVITGSVNVDGSDPNIRESTLQFTVGSSVVSIPSGNSLAGELELRPPKTLTTGLNEPGAGDRAEDQ</sequence>
<evidence type="ECO:0000256" key="1">
    <source>
        <dbReference type="SAM" id="MobiDB-lite"/>
    </source>
</evidence>
<reference evidence="2 3" key="1">
    <citation type="submission" date="2024-09" db="EMBL/GenBank/DDBJ databases">
        <title>Chromosome-scale assembly of Riccia sorocarpa.</title>
        <authorList>
            <person name="Paukszto L."/>
        </authorList>
    </citation>
    <scope>NUCLEOTIDE SEQUENCE [LARGE SCALE GENOMIC DNA]</scope>
    <source>
        <strain evidence="2">LP-2024</strain>
        <tissue evidence="2">Aerial parts of the thallus</tissue>
    </source>
</reference>
<dbReference type="Proteomes" id="UP001633002">
    <property type="component" value="Unassembled WGS sequence"/>
</dbReference>
<keyword evidence="3" id="KW-1185">Reference proteome</keyword>
<protein>
    <submittedName>
        <fullName evidence="2">Uncharacterized protein</fullName>
    </submittedName>
</protein>
<name>A0ABD3HB85_9MARC</name>
<proteinExistence type="predicted"/>
<dbReference type="EMBL" id="JBJQOH010000004">
    <property type="protein sequence ID" value="KAL3687717.1"/>
    <property type="molecule type" value="Genomic_DNA"/>
</dbReference>
<comment type="caution">
    <text evidence="2">The sequence shown here is derived from an EMBL/GenBank/DDBJ whole genome shotgun (WGS) entry which is preliminary data.</text>
</comment>
<evidence type="ECO:0000313" key="2">
    <source>
        <dbReference type="EMBL" id="KAL3687717.1"/>
    </source>
</evidence>
<feature type="region of interest" description="Disordered" evidence="1">
    <location>
        <begin position="110"/>
        <end position="143"/>
    </location>
</feature>
<evidence type="ECO:0000313" key="3">
    <source>
        <dbReference type="Proteomes" id="UP001633002"/>
    </source>
</evidence>